<dbReference type="InterPro" id="IPR018392">
    <property type="entry name" value="LysM"/>
</dbReference>
<dbReference type="SMART" id="SM00636">
    <property type="entry name" value="Glyco_18"/>
    <property type="match status" value="1"/>
</dbReference>
<dbReference type="Pfam" id="PF00704">
    <property type="entry name" value="Glyco_hydro_18"/>
    <property type="match status" value="1"/>
</dbReference>
<feature type="domain" description="LysM" evidence="3">
    <location>
        <begin position="36"/>
        <end position="80"/>
    </location>
</feature>
<feature type="domain" description="GH18" evidence="4">
    <location>
        <begin position="265"/>
        <end position="578"/>
    </location>
</feature>
<name>A0A9X1V5X0_9BACL</name>
<dbReference type="Gene3D" id="3.10.50.10">
    <property type="match status" value="1"/>
</dbReference>
<evidence type="ECO:0008006" key="7">
    <source>
        <dbReference type="Google" id="ProtNLM"/>
    </source>
</evidence>
<evidence type="ECO:0000313" key="6">
    <source>
        <dbReference type="Proteomes" id="UP001139263"/>
    </source>
</evidence>
<feature type="chain" id="PRO_5040760522" description="Spore germination protein YaaH" evidence="2">
    <location>
        <begin position="24"/>
        <end position="578"/>
    </location>
</feature>
<keyword evidence="6" id="KW-1185">Reference proteome</keyword>
<evidence type="ECO:0000259" key="3">
    <source>
        <dbReference type="PROSITE" id="PS51782"/>
    </source>
</evidence>
<keyword evidence="1" id="KW-0326">Glycosidase</keyword>
<dbReference type="PROSITE" id="PS51782">
    <property type="entry name" value="LYSM"/>
    <property type="match status" value="4"/>
</dbReference>
<comment type="caution">
    <text evidence="5">The sequence shown here is derived from an EMBL/GenBank/DDBJ whole genome shotgun (WGS) entry which is preliminary data.</text>
</comment>
<keyword evidence="1" id="KW-0378">Hydrolase</keyword>
<protein>
    <recommendedName>
        <fullName evidence="7">Spore germination protein YaaH</fullName>
    </recommendedName>
</protein>
<evidence type="ECO:0000313" key="5">
    <source>
        <dbReference type="EMBL" id="MCI0182236.1"/>
    </source>
</evidence>
<dbReference type="GO" id="GO:0008061">
    <property type="term" value="F:chitin binding"/>
    <property type="evidence" value="ECO:0007669"/>
    <property type="project" value="InterPro"/>
</dbReference>
<organism evidence="5 6">
    <name type="scientific">Sulfoacidibacillus ferrooxidans</name>
    <dbReference type="NCBI Taxonomy" id="2005001"/>
    <lineage>
        <taxon>Bacteria</taxon>
        <taxon>Bacillati</taxon>
        <taxon>Bacillota</taxon>
        <taxon>Bacilli</taxon>
        <taxon>Bacillales</taxon>
        <taxon>Alicyclobacillaceae</taxon>
        <taxon>Sulfoacidibacillus</taxon>
    </lineage>
</organism>
<dbReference type="RefSeq" id="WP_241711845.1">
    <property type="nucleotide sequence ID" value="NZ_JALBUF010000001.1"/>
</dbReference>
<dbReference type="PANTHER" id="PTHR46066">
    <property type="entry name" value="CHITINASE DOMAIN-CONTAINING PROTEIN 1 FAMILY MEMBER"/>
    <property type="match status" value="1"/>
</dbReference>
<gene>
    <name evidence="5" type="ORF">MM817_00492</name>
</gene>
<dbReference type="Pfam" id="PF01476">
    <property type="entry name" value="LysM"/>
    <property type="match status" value="4"/>
</dbReference>
<dbReference type="SMART" id="SM00257">
    <property type="entry name" value="LysM"/>
    <property type="match status" value="4"/>
</dbReference>
<dbReference type="Proteomes" id="UP001139263">
    <property type="component" value="Unassembled WGS sequence"/>
</dbReference>
<dbReference type="CDD" id="cd00118">
    <property type="entry name" value="LysM"/>
    <property type="match status" value="4"/>
</dbReference>
<dbReference type="AlphaFoldDB" id="A0A9X1V5X0"/>
<dbReference type="SUPFAM" id="SSF54106">
    <property type="entry name" value="LysM domain"/>
    <property type="match status" value="4"/>
</dbReference>
<feature type="signal peptide" evidence="2">
    <location>
        <begin position="1"/>
        <end position="23"/>
    </location>
</feature>
<dbReference type="InterPro" id="IPR029070">
    <property type="entry name" value="Chitinase_insertion_sf"/>
</dbReference>
<dbReference type="Gene3D" id="3.20.20.80">
    <property type="entry name" value="Glycosidases"/>
    <property type="match status" value="1"/>
</dbReference>
<dbReference type="PROSITE" id="PS51910">
    <property type="entry name" value="GH18_2"/>
    <property type="match status" value="1"/>
</dbReference>
<sequence length="578" mass="61768">MRRGLALLTATAMLGNSFSVAFAATLPSAVHASTQYVWTVKRGDTLRKIALSTGVSIAELEKYNAISNPNMLQIGQVIDLSRMWTVTAGETLFKIAAMTKVPLYAIEQANGLTKSSELAVGETLVIPSTSITKVTRYAKSGIDSPANQWVVASGDTLWKISQATGESIQAIEQANNLSNPSDLTIGQVLTITSGTDTTVSPATTAPAAISAPANQWVVASGDTLWKISQATGESIQAIEQANPSVTASNLMVGEVLTIPSAVVTPTVPIIYTWVTSMSSMNDAMAHSSINDFSNDNYSFDASGNVTDTTPGGTNTVDRLIQYSKANNMNVFATVTNWSSNYSQSSALASSVLNSSVLRTTLENNLVNIATTDDYAGIDLDIEQVSPSDQAVFTDFVDELAAKLHADGKKLSVTIPGDAGESYYSGYNLRAIGQVADLVPVMTYDYNWAGSSAGAVAPLQWDSQVMNYVTSQIPANKVLLGIGAYGYDWNSNDNTMAQMVTLNQVDNLIQTDNLIPQWDSTDSVPYLQFTDANGVSHTIYYENQTSLQDKIALVKQYGLGGIAFWQAGQENSAFWNAVN</sequence>
<dbReference type="InterPro" id="IPR017853">
    <property type="entry name" value="GH"/>
</dbReference>
<proteinExistence type="predicted"/>
<dbReference type="EMBL" id="JALBUF010000001">
    <property type="protein sequence ID" value="MCI0182236.1"/>
    <property type="molecule type" value="Genomic_DNA"/>
</dbReference>
<evidence type="ECO:0000256" key="2">
    <source>
        <dbReference type="SAM" id="SignalP"/>
    </source>
</evidence>
<dbReference type="Gene3D" id="3.10.350.10">
    <property type="entry name" value="LysM domain"/>
    <property type="match status" value="4"/>
</dbReference>
<dbReference type="InterPro" id="IPR001223">
    <property type="entry name" value="Glyco_hydro18_cat"/>
</dbReference>
<feature type="domain" description="LysM" evidence="3">
    <location>
        <begin position="147"/>
        <end position="191"/>
    </location>
</feature>
<evidence type="ECO:0000256" key="1">
    <source>
        <dbReference type="ARBA" id="ARBA00023295"/>
    </source>
</evidence>
<evidence type="ECO:0000259" key="4">
    <source>
        <dbReference type="PROSITE" id="PS51910"/>
    </source>
</evidence>
<accession>A0A9X1V5X0</accession>
<feature type="domain" description="LysM" evidence="3">
    <location>
        <begin position="214"/>
        <end position="258"/>
    </location>
</feature>
<feature type="domain" description="LysM" evidence="3">
    <location>
        <begin position="82"/>
        <end position="126"/>
    </location>
</feature>
<dbReference type="SUPFAM" id="SSF51445">
    <property type="entry name" value="(Trans)glycosidases"/>
    <property type="match status" value="1"/>
</dbReference>
<dbReference type="PANTHER" id="PTHR46066:SF2">
    <property type="entry name" value="CHITINASE DOMAIN-CONTAINING PROTEIN 1"/>
    <property type="match status" value="1"/>
</dbReference>
<dbReference type="InterPro" id="IPR036779">
    <property type="entry name" value="LysM_dom_sf"/>
</dbReference>
<keyword evidence="2" id="KW-0732">Signal</keyword>
<dbReference type="GO" id="GO:0016798">
    <property type="term" value="F:hydrolase activity, acting on glycosyl bonds"/>
    <property type="evidence" value="ECO:0007669"/>
    <property type="project" value="UniProtKB-KW"/>
</dbReference>
<reference evidence="5" key="1">
    <citation type="submission" date="2022-03" db="EMBL/GenBank/DDBJ databases">
        <title>Draft Genome Sequence of Firmicute Strain S0AB, a Heterotrophic Iron/Sulfur-Oxidizing Extreme Acidophile.</title>
        <authorList>
            <person name="Vergara E."/>
            <person name="Pakostova E."/>
            <person name="Johnson D.B."/>
            <person name="Holmes D.S."/>
        </authorList>
    </citation>
    <scope>NUCLEOTIDE SEQUENCE</scope>
    <source>
        <strain evidence="5">S0AB</strain>
    </source>
</reference>
<dbReference type="InterPro" id="IPR011583">
    <property type="entry name" value="Chitinase_II/V-like_cat"/>
</dbReference>
<dbReference type="GO" id="GO:0005975">
    <property type="term" value="P:carbohydrate metabolic process"/>
    <property type="evidence" value="ECO:0007669"/>
    <property type="project" value="InterPro"/>
</dbReference>